<sequence>MNSFSPWKRKGPEREDIDTKSAALKASPSVVSLTSLTGGKMMFACSGTIIECEDVNGTFINTVLTFATLLRSPIDANAIPDDIKVEIDLYVTNDKPFNGDMVVAIGHSCGRTHALMAASGKFSLDCCKFDCKELFRANCIITKSGIGGPLINRYGEVIRVNFYDDV</sequence>
<gene>
    <name evidence="1" type="ORF">LOK49_LG12G02468</name>
</gene>
<proteinExistence type="predicted"/>
<evidence type="ECO:0000313" key="2">
    <source>
        <dbReference type="Proteomes" id="UP001060215"/>
    </source>
</evidence>
<evidence type="ECO:0000313" key="1">
    <source>
        <dbReference type="EMBL" id="KAI7990716.1"/>
    </source>
</evidence>
<organism evidence="1 2">
    <name type="scientific">Camellia lanceoleosa</name>
    <dbReference type="NCBI Taxonomy" id="1840588"/>
    <lineage>
        <taxon>Eukaryota</taxon>
        <taxon>Viridiplantae</taxon>
        <taxon>Streptophyta</taxon>
        <taxon>Embryophyta</taxon>
        <taxon>Tracheophyta</taxon>
        <taxon>Spermatophyta</taxon>
        <taxon>Magnoliopsida</taxon>
        <taxon>eudicotyledons</taxon>
        <taxon>Gunneridae</taxon>
        <taxon>Pentapetalae</taxon>
        <taxon>asterids</taxon>
        <taxon>Ericales</taxon>
        <taxon>Theaceae</taxon>
        <taxon>Camellia</taxon>
    </lineage>
</organism>
<dbReference type="EMBL" id="CM045770">
    <property type="protein sequence ID" value="KAI7990716.1"/>
    <property type="molecule type" value="Genomic_DNA"/>
</dbReference>
<keyword evidence="2" id="KW-1185">Reference proteome</keyword>
<comment type="caution">
    <text evidence="1">The sequence shown here is derived from an EMBL/GenBank/DDBJ whole genome shotgun (WGS) entry which is preliminary data.</text>
</comment>
<dbReference type="Proteomes" id="UP001060215">
    <property type="component" value="Chromosome 13"/>
</dbReference>
<accession>A0ACC0FPL5</accession>
<name>A0ACC0FPL5_9ERIC</name>
<protein>
    <submittedName>
        <fullName evidence="1">Uncharacterized protein</fullName>
    </submittedName>
</protein>
<reference evidence="1 2" key="1">
    <citation type="journal article" date="2022" name="Plant J.">
        <title>Chromosome-level genome of Camellia lanceoleosa provides a valuable resource for understanding genome evolution and self-incompatibility.</title>
        <authorList>
            <person name="Gong W."/>
            <person name="Xiao S."/>
            <person name="Wang L."/>
            <person name="Liao Z."/>
            <person name="Chang Y."/>
            <person name="Mo W."/>
            <person name="Hu G."/>
            <person name="Li W."/>
            <person name="Zhao G."/>
            <person name="Zhu H."/>
            <person name="Hu X."/>
            <person name="Ji K."/>
            <person name="Xiang X."/>
            <person name="Song Q."/>
            <person name="Yuan D."/>
            <person name="Jin S."/>
            <person name="Zhang L."/>
        </authorList>
    </citation>
    <scope>NUCLEOTIDE SEQUENCE [LARGE SCALE GENOMIC DNA]</scope>
    <source>
        <strain evidence="1">SQ_2022a</strain>
    </source>
</reference>